<feature type="compositionally biased region" description="Low complexity" evidence="2">
    <location>
        <begin position="343"/>
        <end position="357"/>
    </location>
</feature>
<name>A0AAV2DX20_9ROSI</name>
<gene>
    <name evidence="4" type="ORF">LTRI10_LOCUS19754</name>
</gene>
<accession>A0AAV2DX20</accession>
<feature type="compositionally biased region" description="Polar residues" evidence="2">
    <location>
        <begin position="295"/>
        <end position="314"/>
    </location>
</feature>
<dbReference type="InterPro" id="IPR012337">
    <property type="entry name" value="RNaseH-like_sf"/>
</dbReference>
<dbReference type="InterPro" id="IPR025724">
    <property type="entry name" value="GAG-pre-integrase_dom"/>
</dbReference>
<dbReference type="PROSITE" id="PS50994">
    <property type="entry name" value="INTEGRASE"/>
    <property type="match status" value="1"/>
</dbReference>
<dbReference type="InterPro" id="IPR001584">
    <property type="entry name" value="Integrase_cat-core"/>
</dbReference>
<evidence type="ECO:0000256" key="2">
    <source>
        <dbReference type="SAM" id="MobiDB-lite"/>
    </source>
</evidence>
<feature type="region of interest" description="Disordered" evidence="2">
    <location>
        <begin position="822"/>
        <end position="882"/>
    </location>
</feature>
<organism evidence="4 5">
    <name type="scientific">Linum trigynum</name>
    <dbReference type="NCBI Taxonomy" id="586398"/>
    <lineage>
        <taxon>Eukaryota</taxon>
        <taxon>Viridiplantae</taxon>
        <taxon>Streptophyta</taxon>
        <taxon>Embryophyta</taxon>
        <taxon>Tracheophyta</taxon>
        <taxon>Spermatophyta</taxon>
        <taxon>Magnoliopsida</taxon>
        <taxon>eudicotyledons</taxon>
        <taxon>Gunneridae</taxon>
        <taxon>Pentapetalae</taxon>
        <taxon>rosids</taxon>
        <taxon>fabids</taxon>
        <taxon>Malpighiales</taxon>
        <taxon>Linaceae</taxon>
        <taxon>Linum</taxon>
    </lineage>
</organism>
<dbReference type="InterPro" id="IPR039537">
    <property type="entry name" value="Retrotran_Ty1/copia-like"/>
</dbReference>
<dbReference type="InterPro" id="IPR036397">
    <property type="entry name" value="RNaseH_sf"/>
</dbReference>
<dbReference type="Gene3D" id="3.30.420.10">
    <property type="entry name" value="Ribonuclease H-like superfamily/Ribonuclease H"/>
    <property type="match status" value="1"/>
</dbReference>
<keyword evidence="1" id="KW-0378">Hydrolase</keyword>
<evidence type="ECO:0000256" key="1">
    <source>
        <dbReference type="ARBA" id="ARBA00022670"/>
    </source>
</evidence>
<dbReference type="Proteomes" id="UP001497516">
    <property type="component" value="Chromosome 3"/>
</dbReference>
<dbReference type="GO" id="GO:0003676">
    <property type="term" value="F:nucleic acid binding"/>
    <property type="evidence" value="ECO:0007669"/>
    <property type="project" value="InterPro"/>
</dbReference>
<feature type="region of interest" description="Disordered" evidence="2">
    <location>
        <begin position="295"/>
        <end position="324"/>
    </location>
</feature>
<dbReference type="AlphaFoldDB" id="A0AAV2DX20"/>
<dbReference type="GO" id="GO:0015074">
    <property type="term" value="P:DNA integration"/>
    <property type="evidence" value="ECO:0007669"/>
    <property type="project" value="InterPro"/>
</dbReference>
<dbReference type="EMBL" id="OZ034816">
    <property type="protein sequence ID" value="CAL1378154.1"/>
    <property type="molecule type" value="Genomic_DNA"/>
</dbReference>
<feature type="domain" description="Integrase catalytic" evidence="3">
    <location>
        <begin position="585"/>
        <end position="748"/>
    </location>
</feature>
<feature type="compositionally biased region" description="Pro residues" evidence="2">
    <location>
        <begin position="841"/>
        <end position="869"/>
    </location>
</feature>
<sequence>MSTEPSQSSTVATSTNSSSSTDQLVPQSIVSIKFNGRNYNLWSRSLRIALKTRKRLGYIDGSKPQPDATDASFEEWDANNTQVLGWLLNSLDETTAESVPSTENAYQIWEDLKMRYGQADAIRLADLQTQIFTCKQGSSSINEYFTKLKTYWEEYVQYRTVVCSACPQEDCPATVALNTLRGFIHDDYVMRFITGLNDNYEGVRTNLLMMKPMPSIGSAFSYVLQHERQLDPHGTGTKGDEGIALAADGSRGRDQRKGTAPSQGGLFCRYCKKDNHVKEDCWKLKAKNKKMMESGHSNFAGSVSNPTGDTSSKGNSDEEGTGYKNLKLSTEDCNRLLNLLQHSPTTSPSSTRPGSPGMLPQAKSVSRQLPTFPNFAGKLTLLTGAQSQSFKLHDMWIVDTGATDHISCNLSGFLAHKEIKNVFLTLPNGQKAEATHIGVVKLPCSIVLHQVLYVPSFSFNLISVSKLTKTLPVSLTFKSSFCEIQDLLTRRRIGLAHQVRGLYQMSQCISPIPDARNNLPTIAAAYNFSQQNLDLWHSRLGHPSALRQNIIQKSNPVVEKYVIDHCETCHFAKQKKLPFDLSSLVSVEPFDLVHVDIWGPHSVLSYNGFRYFLTVVDDYSRCLWVFLMKAKSEARKLLQDFCVMVNVHFGKRVKTIRSDQGLEFHMPGFYGEHGILHQTSCVEVPQQNGRVERKHQDILNVARALRFHAGLSLSFWGDCVLHAVFLINRLPTPLLENLTPFEKLYGKAPDYSVLRIFGCLCYAGTLSQGRKKFEKRAGQCVFLGFTPGMKGYKLLDLSNHAVFVSRDVKFYEQILPYKKDHLHPVSDSTHTAPSPTSFDPFPEPENPFTPPPENPDSPNPDPQPLPSPSTSPLENLDEEEEP</sequence>
<dbReference type="InterPro" id="IPR054722">
    <property type="entry name" value="PolX-like_BBD"/>
</dbReference>
<feature type="region of interest" description="Disordered" evidence="2">
    <location>
        <begin position="1"/>
        <end position="22"/>
    </location>
</feature>
<protein>
    <recommendedName>
        <fullName evidence="3">Integrase catalytic domain-containing protein</fullName>
    </recommendedName>
</protein>
<feature type="region of interest" description="Disordered" evidence="2">
    <location>
        <begin position="341"/>
        <end position="363"/>
    </location>
</feature>
<dbReference type="Pfam" id="PF13976">
    <property type="entry name" value="gag_pre-integrs"/>
    <property type="match status" value="1"/>
</dbReference>
<dbReference type="InterPro" id="IPR029472">
    <property type="entry name" value="Copia-like_N"/>
</dbReference>
<proteinExistence type="predicted"/>
<feature type="compositionally biased region" description="Low complexity" evidence="2">
    <location>
        <begin position="1"/>
        <end position="21"/>
    </location>
</feature>
<dbReference type="Pfam" id="PF14244">
    <property type="entry name" value="Retrotran_gag_3"/>
    <property type="match status" value="1"/>
</dbReference>
<dbReference type="Pfam" id="PF25597">
    <property type="entry name" value="SH3_retrovirus"/>
    <property type="match status" value="1"/>
</dbReference>
<evidence type="ECO:0000259" key="3">
    <source>
        <dbReference type="PROSITE" id="PS50994"/>
    </source>
</evidence>
<feature type="compositionally biased region" description="Polar residues" evidence="2">
    <location>
        <begin position="826"/>
        <end position="837"/>
    </location>
</feature>
<dbReference type="SUPFAM" id="SSF53098">
    <property type="entry name" value="Ribonuclease H-like"/>
    <property type="match status" value="1"/>
</dbReference>
<evidence type="ECO:0000313" key="4">
    <source>
        <dbReference type="EMBL" id="CAL1378154.1"/>
    </source>
</evidence>
<feature type="region of interest" description="Disordered" evidence="2">
    <location>
        <begin position="230"/>
        <end position="262"/>
    </location>
</feature>
<dbReference type="InterPro" id="IPR005162">
    <property type="entry name" value="Retrotrans_gag_dom"/>
</dbReference>
<reference evidence="4 5" key="1">
    <citation type="submission" date="2024-04" db="EMBL/GenBank/DDBJ databases">
        <authorList>
            <person name="Fracassetti M."/>
        </authorList>
    </citation>
    <scope>NUCLEOTIDE SEQUENCE [LARGE SCALE GENOMIC DNA]</scope>
</reference>
<dbReference type="Pfam" id="PF22936">
    <property type="entry name" value="Pol_BBD"/>
    <property type="match status" value="1"/>
</dbReference>
<keyword evidence="1" id="KW-0645">Protease</keyword>
<dbReference type="PANTHER" id="PTHR42648:SF31">
    <property type="entry name" value="RNA-DIRECTED DNA POLYMERASE"/>
    <property type="match status" value="1"/>
</dbReference>
<dbReference type="Pfam" id="PF00665">
    <property type="entry name" value="rve"/>
    <property type="match status" value="1"/>
</dbReference>
<dbReference type="GO" id="GO:0006508">
    <property type="term" value="P:proteolysis"/>
    <property type="evidence" value="ECO:0007669"/>
    <property type="project" value="UniProtKB-KW"/>
</dbReference>
<dbReference type="GO" id="GO:0008233">
    <property type="term" value="F:peptidase activity"/>
    <property type="evidence" value="ECO:0007669"/>
    <property type="project" value="UniProtKB-KW"/>
</dbReference>
<keyword evidence="5" id="KW-1185">Reference proteome</keyword>
<dbReference type="Pfam" id="PF03732">
    <property type="entry name" value="Retrotrans_gag"/>
    <property type="match status" value="1"/>
</dbReference>
<evidence type="ECO:0000313" key="5">
    <source>
        <dbReference type="Proteomes" id="UP001497516"/>
    </source>
</evidence>
<dbReference type="PANTHER" id="PTHR42648">
    <property type="entry name" value="TRANSPOSASE, PUTATIVE-RELATED"/>
    <property type="match status" value="1"/>
</dbReference>
<dbReference type="InterPro" id="IPR057670">
    <property type="entry name" value="SH3_retrovirus"/>
</dbReference>